<evidence type="ECO:0000256" key="9">
    <source>
        <dbReference type="SAM" id="SignalP"/>
    </source>
</evidence>
<proteinExistence type="inferred from homology"/>
<dbReference type="SUPFAM" id="SSF51445">
    <property type="entry name" value="(Trans)glycosidases"/>
    <property type="match status" value="1"/>
</dbReference>
<protein>
    <recommendedName>
        <fullName evidence="7">Beta-hexosaminidase</fullName>
        <ecNumber evidence="7">3.2.1.52</ecNumber>
    </recommendedName>
</protein>
<dbReference type="InterPro" id="IPR015883">
    <property type="entry name" value="Glyco_hydro_20_cat"/>
</dbReference>
<evidence type="ECO:0000256" key="1">
    <source>
        <dbReference type="ARBA" id="ARBA00001231"/>
    </source>
</evidence>
<comment type="caution">
    <text evidence="12">The sequence shown here is derived from an EMBL/GenBank/DDBJ whole genome shotgun (WGS) entry which is preliminary data.</text>
</comment>
<name>A0A0V1Q627_9ASCO</name>
<dbReference type="GO" id="GO:0016231">
    <property type="term" value="F:beta-N-acetylglucosaminidase activity"/>
    <property type="evidence" value="ECO:0007669"/>
    <property type="project" value="TreeGrafter"/>
</dbReference>
<keyword evidence="4 7" id="KW-0378">Hydrolase</keyword>
<evidence type="ECO:0000256" key="4">
    <source>
        <dbReference type="ARBA" id="ARBA00022801"/>
    </source>
</evidence>
<dbReference type="Pfam" id="PF14845">
    <property type="entry name" value="Glycohydro_20b2"/>
    <property type="match status" value="1"/>
</dbReference>
<feature type="chain" id="PRO_5006884637" description="Beta-hexosaminidase" evidence="9">
    <location>
        <begin position="18"/>
        <end position="575"/>
    </location>
</feature>
<feature type="domain" description="Beta-hexosaminidase eukaryotic type N-terminal" evidence="11">
    <location>
        <begin position="22"/>
        <end position="151"/>
    </location>
</feature>
<evidence type="ECO:0000256" key="6">
    <source>
        <dbReference type="ARBA" id="ARBA00023295"/>
    </source>
</evidence>
<gene>
    <name evidence="12" type="ORF">AC631_00214</name>
</gene>
<dbReference type="OrthoDB" id="428480at2759"/>
<evidence type="ECO:0000313" key="12">
    <source>
        <dbReference type="EMBL" id="KSA03944.1"/>
    </source>
</evidence>
<dbReference type="GO" id="GO:0016020">
    <property type="term" value="C:membrane"/>
    <property type="evidence" value="ECO:0007669"/>
    <property type="project" value="TreeGrafter"/>
</dbReference>
<dbReference type="EMBL" id="LMYN01000003">
    <property type="protein sequence ID" value="KSA03944.1"/>
    <property type="molecule type" value="Genomic_DNA"/>
</dbReference>
<evidence type="ECO:0000313" key="13">
    <source>
        <dbReference type="Proteomes" id="UP000054251"/>
    </source>
</evidence>
<dbReference type="PIRSF" id="PIRSF001093">
    <property type="entry name" value="B-hxosamndse_ab_euk"/>
    <property type="match status" value="1"/>
</dbReference>
<dbReference type="InterPro" id="IPR029019">
    <property type="entry name" value="HEX_eukaryotic_N"/>
</dbReference>
<feature type="active site" description="Proton donor" evidence="8">
    <location>
        <position position="334"/>
    </location>
</feature>
<dbReference type="PRINTS" id="PR00738">
    <property type="entry name" value="GLHYDRLASE20"/>
</dbReference>
<dbReference type="EC" id="3.2.1.52" evidence="7"/>
<organism evidence="12 13">
    <name type="scientific">Debaryomyces fabryi</name>
    <dbReference type="NCBI Taxonomy" id="58627"/>
    <lineage>
        <taxon>Eukaryota</taxon>
        <taxon>Fungi</taxon>
        <taxon>Dikarya</taxon>
        <taxon>Ascomycota</taxon>
        <taxon>Saccharomycotina</taxon>
        <taxon>Pichiomycetes</taxon>
        <taxon>Debaryomycetaceae</taxon>
        <taxon>Debaryomyces</taxon>
    </lineage>
</organism>
<keyword evidence="13" id="KW-1185">Reference proteome</keyword>
<dbReference type="RefSeq" id="XP_015470046.1">
    <property type="nucleotide sequence ID" value="XM_015609044.1"/>
</dbReference>
<evidence type="ECO:0000256" key="8">
    <source>
        <dbReference type="PIRSR" id="PIRSR001093-1"/>
    </source>
</evidence>
<evidence type="ECO:0000256" key="3">
    <source>
        <dbReference type="ARBA" id="ARBA00022729"/>
    </source>
</evidence>
<comment type="catalytic activity">
    <reaction evidence="1 7">
        <text>Hydrolysis of terminal non-reducing N-acetyl-D-hexosamine residues in N-acetyl-beta-D-hexosaminides.</text>
        <dbReference type="EC" id="3.2.1.52"/>
    </reaction>
</comment>
<dbReference type="Gene3D" id="3.30.379.10">
    <property type="entry name" value="Chitobiase/beta-hexosaminidase domain 2-like"/>
    <property type="match status" value="1"/>
</dbReference>
<dbReference type="Gene3D" id="3.20.20.80">
    <property type="entry name" value="Glycosidases"/>
    <property type="match status" value="1"/>
</dbReference>
<evidence type="ECO:0000256" key="7">
    <source>
        <dbReference type="PIRNR" id="PIRNR001093"/>
    </source>
</evidence>
<keyword evidence="5" id="KW-0325">Glycoprotein</keyword>
<dbReference type="GO" id="GO:0005975">
    <property type="term" value="P:carbohydrate metabolic process"/>
    <property type="evidence" value="ECO:0007669"/>
    <property type="project" value="InterPro"/>
</dbReference>
<dbReference type="GO" id="GO:0030203">
    <property type="term" value="P:glycosaminoglycan metabolic process"/>
    <property type="evidence" value="ECO:0007669"/>
    <property type="project" value="TreeGrafter"/>
</dbReference>
<sequence>MTTLMIIILISTYVVLGMKVNPLPAPRNILWKDDLTIKFDENMQLNINGESAIIKGAFHRTLNTIKDLKWTPAATEVEYSRYKQTVQTVMDKANVSTVNQLNVIINDYNSPLQLGTNETYELRIDRQLQAIRIVSETVWGALHAFSTLQQLVVFDDDEEIFYIEGSLEIWDAPIYQHRGLMIDTGRNFLTVESILAQIDIMSLSKMNSLHWHLEDSQSWPLYISSYPEMTVDAYSKEEIYTPEEIRHIVQYASERGVRIIPEIDMPGHARAGWRQIDSEIISCGAIPWTHNIAVEPPAGQLDIANDHTYTVVKKVYDEISSLFNDHVFHIGADEVNKVCYDYSNYVQDWYKRNSSLTVKDLMQHWLDKSLPIFRNRKGRRLTMWEDIVTSTSSAIRIPKDVILQCWRFGESSIKELTDLGYDIIISTASHLYLDCGYGGFVTNDLRYIDSEKNKEFNRGNGGSWCNPYKTWQRIYSYDFAANLSQAQKDHILGVEVALWSEQVDSTVLSQKIWPRTAALAELTWSGNKVVGTEKLRTNSLTQRLFNFREYLVALGYNVSPLVPKYCIKNPHACDL</sequence>
<dbReference type="PANTHER" id="PTHR22600">
    <property type="entry name" value="BETA-HEXOSAMINIDASE"/>
    <property type="match status" value="1"/>
</dbReference>
<dbReference type="Pfam" id="PF00728">
    <property type="entry name" value="Glyco_hydro_20"/>
    <property type="match status" value="1"/>
</dbReference>
<accession>A0A0V1Q627</accession>
<dbReference type="InterPro" id="IPR025705">
    <property type="entry name" value="Beta_hexosaminidase_sua/sub"/>
</dbReference>
<dbReference type="GeneID" id="26837223"/>
<evidence type="ECO:0000256" key="5">
    <source>
        <dbReference type="ARBA" id="ARBA00023180"/>
    </source>
</evidence>
<keyword evidence="6 7" id="KW-0326">Glycosidase</keyword>
<dbReference type="InterPro" id="IPR017853">
    <property type="entry name" value="GH"/>
</dbReference>
<feature type="domain" description="Glycoside hydrolase family 20 catalytic" evidence="10">
    <location>
        <begin position="175"/>
        <end position="526"/>
    </location>
</feature>
<evidence type="ECO:0000259" key="10">
    <source>
        <dbReference type="Pfam" id="PF00728"/>
    </source>
</evidence>
<dbReference type="AlphaFoldDB" id="A0A0V1Q627"/>
<feature type="signal peptide" evidence="9">
    <location>
        <begin position="1"/>
        <end position="17"/>
    </location>
</feature>
<dbReference type="SUPFAM" id="SSF55545">
    <property type="entry name" value="beta-N-acetylhexosaminidase-like domain"/>
    <property type="match status" value="1"/>
</dbReference>
<dbReference type="FunFam" id="3.20.20.80:FF:000063">
    <property type="entry name" value="Beta-hexosaminidase"/>
    <property type="match status" value="1"/>
</dbReference>
<dbReference type="InterPro" id="IPR029018">
    <property type="entry name" value="Hex-like_dom2"/>
</dbReference>
<dbReference type="CDD" id="cd06562">
    <property type="entry name" value="GH20_HexA_HexB-like"/>
    <property type="match status" value="1"/>
</dbReference>
<dbReference type="PANTHER" id="PTHR22600:SF26">
    <property type="entry name" value="BETA-N-ACETYLHEXOSAMINIDASE"/>
    <property type="match status" value="1"/>
</dbReference>
<comment type="similarity">
    <text evidence="2 7">Belongs to the glycosyl hydrolase 20 family.</text>
</comment>
<keyword evidence="3 9" id="KW-0732">Signal</keyword>
<evidence type="ECO:0000259" key="11">
    <source>
        <dbReference type="Pfam" id="PF14845"/>
    </source>
</evidence>
<dbReference type="Proteomes" id="UP000054251">
    <property type="component" value="Unassembled WGS sequence"/>
</dbReference>
<evidence type="ECO:0000256" key="2">
    <source>
        <dbReference type="ARBA" id="ARBA00006285"/>
    </source>
</evidence>
<reference evidence="12 13" key="1">
    <citation type="submission" date="2015-11" db="EMBL/GenBank/DDBJ databases">
        <title>The genome of Debaryomyces fabryi.</title>
        <authorList>
            <person name="Tafer H."/>
            <person name="Lopandic K."/>
        </authorList>
    </citation>
    <scope>NUCLEOTIDE SEQUENCE [LARGE SCALE GENOMIC DNA]</scope>
    <source>
        <strain evidence="12 13">CBS 789</strain>
    </source>
</reference>